<dbReference type="PANTHER" id="PTHR11403:SF6">
    <property type="entry name" value="NITRIC OXIDE REDUCTASE SUBUNIT E"/>
    <property type="match status" value="1"/>
</dbReference>
<dbReference type="CDD" id="cd00386">
    <property type="entry name" value="Heme_Cu_Oxidase_III_like"/>
    <property type="match status" value="1"/>
</dbReference>
<evidence type="ECO:0000313" key="9">
    <source>
        <dbReference type="EMBL" id="QDT64839.1"/>
    </source>
</evidence>
<reference evidence="9 10" key="1">
    <citation type="submission" date="2019-02" db="EMBL/GenBank/DDBJ databases">
        <title>Deep-cultivation of Planctomycetes and their phenomic and genomic characterization uncovers novel biology.</title>
        <authorList>
            <person name="Wiegand S."/>
            <person name="Jogler M."/>
            <person name="Boedeker C."/>
            <person name="Pinto D."/>
            <person name="Vollmers J."/>
            <person name="Rivas-Marin E."/>
            <person name="Kohn T."/>
            <person name="Peeters S.H."/>
            <person name="Heuer A."/>
            <person name="Rast P."/>
            <person name="Oberbeckmann S."/>
            <person name="Bunk B."/>
            <person name="Jeske O."/>
            <person name="Meyerdierks A."/>
            <person name="Storesund J.E."/>
            <person name="Kallscheuer N."/>
            <person name="Luecker S."/>
            <person name="Lage O.M."/>
            <person name="Pohl T."/>
            <person name="Merkel B.J."/>
            <person name="Hornburger P."/>
            <person name="Mueller R.-W."/>
            <person name="Bruemmer F."/>
            <person name="Labrenz M."/>
            <person name="Spormann A.M."/>
            <person name="Op den Camp H."/>
            <person name="Overmann J."/>
            <person name="Amann R."/>
            <person name="Jetten M.S.M."/>
            <person name="Mascher T."/>
            <person name="Medema M.H."/>
            <person name="Devos D.P."/>
            <person name="Kaster A.-K."/>
            <person name="Ovreas L."/>
            <person name="Rohde M."/>
            <person name="Galperin M.Y."/>
            <person name="Jogler C."/>
        </authorList>
    </citation>
    <scope>NUCLEOTIDE SEQUENCE [LARGE SCALE GENOMIC DNA]</scope>
    <source>
        <strain evidence="9 10">V22</strain>
    </source>
</reference>
<dbReference type="InterPro" id="IPR013833">
    <property type="entry name" value="Cyt_c_oxidase_su3_a-hlx"/>
</dbReference>
<evidence type="ECO:0000256" key="5">
    <source>
        <dbReference type="ARBA" id="ARBA00023136"/>
    </source>
</evidence>
<keyword evidence="9" id="KW-0560">Oxidoreductase</keyword>
<keyword evidence="4 7" id="KW-1133">Transmembrane helix</keyword>
<keyword evidence="5 7" id="KW-0472">Membrane</keyword>
<evidence type="ECO:0000256" key="2">
    <source>
        <dbReference type="ARBA" id="ARBA00010581"/>
    </source>
</evidence>
<dbReference type="EC" id="1.9.3.1" evidence="9"/>
<comment type="subcellular location">
    <subcellularLocation>
        <location evidence="1">Membrane</location>
        <topology evidence="1">Multi-pass membrane protein</topology>
    </subcellularLocation>
</comment>
<gene>
    <name evidence="9" type="primary">ctaE_1</name>
    <name evidence="9" type="ORF">V22_20820</name>
</gene>
<sequence>MSSAVEQTEHAEEHAGHGHDDHGHDSPFFAHHFESWQQQFDAGKLGMWAFLVQEVLFFSGLFCAYAVYRMLHPEIFEYADVFLSTPHGFANTIVLLFSSLTMAWGVRCAMLGQQKGLIICVGITLFCAAIFLGVKAYEYTEKWQAELVWGGAYSTRAAGSAEALITVDPEFTIPMDEIFARTEVALGLMEVGVGLFGLLSLIGIGLLARVNREIALAVSGAAAGLAVMAGFAEAITENSLFPSTIDAALWGVALGGIFNLCSIWCCSKPVGLTLCSVGLMTALGIVIGSESSILLHNAMHFGHHEEHATADEHELHDGHAGDVNHDEVHDHAEETNAADHEEEIAHIVEEGETEKSAETILHGEEEIAEGEIPAPDKRPLRLGIFFGIYYCMTGLHAIHILAGIAALTWILYRAVLGHFTPEYFGPVDFVGLYWHLVDLVWIFLFPLLYLIG</sequence>
<feature type="region of interest" description="Disordered" evidence="6">
    <location>
        <begin position="1"/>
        <end position="21"/>
    </location>
</feature>
<dbReference type="InterPro" id="IPR035973">
    <property type="entry name" value="Cyt_c_oxidase_su3-like_sf"/>
</dbReference>
<dbReference type="Pfam" id="PF00510">
    <property type="entry name" value="COX3"/>
    <property type="match status" value="2"/>
</dbReference>
<feature type="transmembrane region" description="Helical" evidence="7">
    <location>
        <begin position="45"/>
        <end position="68"/>
    </location>
</feature>
<dbReference type="GO" id="GO:0019646">
    <property type="term" value="P:aerobic electron transport chain"/>
    <property type="evidence" value="ECO:0007669"/>
    <property type="project" value="InterPro"/>
</dbReference>
<evidence type="ECO:0000256" key="1">
    <source>
        <dbReference type="ARBA" id="ARBA00004141"/>
    </source>
</evidence>
<evidence type="ECO:0000256" key="6">
    <source>
        <dbReference type="SAM" id="MobiDB-lite"/>
    </source>
</evidence>
<dbReference type="SUPFAM" id="SSF81452">
    <property type="entry name" value="Cytochrome c oxidase subunit III-like"/>
    <property type="match status" value="2"/>
</dbReference>
<dbReference type="GO" id="GO:0004129">
    <property type="term" value="F:cytochrome-c oxidase activity"/>
    <property type="evidence" value="ECO:0007669"/>
    <property type="project" value="InterPro"/>
</dbReference>
<dbReference type="Gene3D" id="1.20.120.80">
    <property type="entry name" value="Cytochrome c oxidase, subunit III, four-helix bundle"/>
    <property type="match status" value="2"/>
</dbReference>
<organism evidence="9 10">
    <name type="scientific">Calycomorphotria hydatis</name>
    <dbReference type="NCBI Taxonomy" id="2528027"/>
    <lineage>
        <taxon>Bacteria</taxon>
        <taxon>Pseudomonadati</taxon>
        <taxon>Planctomycetota</taxon>
        <taxon>Planctomycetia</taxon>
        <taxon>Planctomycetales</taxon>
        <taxon>Planctomycetaceae</taxon>
        <taxon>Calycomorphotria</taxon>
    </lineage>
</organism>
<evidence type="ECO:0000256" key="7">
    <source>
        <dbReference type="SAM" id="Phobius"/>
    </source>
</evidence>
<feature type="transmembrane region" description="Helical" evidence="7">
    <location>
        <begin position="88"/>
        <end position="105"/>
    </location>
</feature>
<dbReference type="PROSITE" id="PS50253">
    <property type="entry name" value="COX3"/>
    <property type="match status" value="1"/>
</dbReference>
<dbReference type="EMBL" id="CP036316">
    <property type="protein sequence ID" value="QDT64839.1"/>
    <property type="molecule type" value="Genomic_DNA"/>
</dbReference>
<proteinExistence type="inferred from homology"/>
<evidence type="ECO:0000256" key="4">
    <source>
        <dbReference type="ARBA" id="ARBA00022989"/>
    </source>
</evidence>
<feature type="transmembrane region" description="Helical" evidence="7">
    <location>
        <begin position="117"/>
        <end position="137"/>
    </location>
</feature>
<evidence type="ECO:0000259" key="8">
    <source>
        <dbReference type="PROSITE" id="PS50253"/>
    </source>
</evidence>
<feature type="domain" description="Heme-copper oxidase subunit III family profile" evidence="8">
    <location>
        <begin position="44"/>
        <end position="452"/>
    </location>
</feature>
<dbReference type="KEGG" id="chya:V22_20820"/>
<accession>A0A517T908</accession>
<evidence type="ECO:0000256" key="3">
    <source>
        <dbReference type="ARBA" id="ARBA00022692"/>
    </source>
</evidence>
<keyword evidence="3 7" id="KW-0812">Transmembrane</keyword>
<protein>
    <submittedName>
        <fullName evidence="9">Cytochrome c oxidase subunit 3</fullName>
        <ecNumber evidence="9">1.9.3.1</ecNumber>
    </submittedName>
</protein>
<dbReference type="Proteomes" id="UP000319976">
    <property type="component" value="Chromosome"/>
</dbReference>
<comment type="similarity">
    <text evidence="2">Belongs to the cytochrome c oxidase subunit 3 family.</text>
</comment>
<dbReference type="InterPro" id="IPR024791">
    <property type="entry name" value="Cyt_c/ubiquinol_Oxase_su3"/>
</dbReference>
<dbReference type="GO" id="GO:0016491">
    <property type="term" value="F:oxidoreductase activity"/>
    <property type="evidence" value="ECO:0007669"/>
    <property type="project" value="UniProtKB-KW"/>
</dbReference>
<dbReference type="AlphaFoldDB" id="A0A517T908"/>
<keyword evidence="10" id="KW-1185">Reference proteome</keyword>
<evidence type="ECO:0000313" key="10">
    <source>
        <dbReference type="Proteomes" id="UP000319976"/>
    </source>
</evidence>
<feature type="compositionally biased region" description="Basic and acidic residues" evidence="6">
    <location>
        <begin position="7"/>
        <end position="21"/>
    </location>
</feature>
<feature type="transmembrane region" description="Helical" evidence="7">
    <location>
        <begin position="247"/>
        <end position="266"/>
    </location>
</feature>
<feature type="transmembrane region" description="Helical" evidence="7">
    <location>
        <begin position="432"/>
        <end position="451"/>
    </location>
</feature>
<dbReference type="PANTHER" id="PTHR11403">
    <property type="entry name" value="CYTOCHROME C OXIDASE SUBUNIT III"/>
    <property type="match status" value="1"/>
</dbReference>
<feature type="transmembrane region" description="Helical" evidence="7">
    <location>
        <begin position="184"/>
        <end position="207"/>
    </location>
</feature>
<name>A0A517T908_9PLAN</name>
<feature type="transmembrane region" description="Helical" evidence="7">
    <location>
        <begin position="214"/>
        <end position="235"/>
    </location>
</feature>
<feature type="transmembrane region" description="Helical" evidence="7">
    <location>
        <begin position="387"/>
        <end position="412"/>
    </location>
</feature>
<dbReference type="GO" id="GO:0016020">
    <property type="term" value="C:membrane"/>
    <property type="evidence" value="ECO:0007669"/>
    <property type="project" value="UniProtKB-SubCell"/>
</dbReference>
<dbReference type="RefSeq" id="WP_231734233.1">
    <property type="nucleotide sequence ID" value="NZ_CP036316.1"/>
</dbReference>
<dbReference type="InterPro" id="IPR000298">
    <property type="entry name" value="Cyt_c_oxidase-like_su3"/>
</dbReference>